<dbReference type="Gene3D" id="2.60.120.430">
    <property type="entry name" value="Galactose-binding lectin"/>
    <property type="match status" value="2"/>
</dbReference>
<evidence type="ECO:0000313" key="3">
    <source>
        <dbReference type="Proteomes" id="UP000318717"/>
    </source>
</evidence>
<dbReference type="AlphaFoldDB" id="A0A4Y3I079"/>
<dbReference type="SUPFAM" id="SSF49785">
    <property type="entry name" value="Galactose-binding domain-like"/>
    <property type="match status" value="1"/>
</dbReference>
<organism evidence="2 3">
    <name type="scientific">Vibrio inusitatus NBRC 102082</name>
    <dbReference type="NCBI Taxonomy" id="1219070"/>
    <lineage>
        <taxon>Bacteria</taxon>
        <taxon>Pseudomonadati</taxon>
        <taxon>Pseudomonadota</taxon>
        <taxon>Gammaproteobacteria</taxon>
        <taxon>Vibrionales</taxon>
        <taxon>Vibrionaceae</taxon>
        <taxon>Vibrio</taxon>
    </lineage>
</organism>
<protein>
    <recommendedName>
        <fullName evidence="1">ExoP galactose-binding-like domain-containing protein</fullName>
    </recommendedName>
</protein>
<feature type="domain" description="ExoP galactose-binding-like" evidence="1">
    <location>
        <begin position="164"/>
        <end position="245"/>
    </location>
</feature>
<keyword evidence="3" id="KW-1185">Reference proteome</keyword>
<dbReference type="EMBL" id="BJLF01000013">
    <property type="protein sequence ID" value="GEA51854.1"/>
    <property type="molecule type" value="Genomic_DNA"/>
</dbReference>
<dbReference type="Pfam" id="PF18559">
    <property type="entry name" value="Exop_C"/>
    <property type="match status" value="2"/>
</dbReference>
<accession>A0A4Y3I079</accession>
<reference evidence="2 3" key="1">
    <citation type="submission" date="2019-06" db="EMBL/GenBank/DDBJ databases">
        <title>Whole genome shotgun sequence of Vibrio inusitatus NBRC 102082.</title>
        <authorList>
            <person name="Hosoyama A."/>
            <person name="Uohara A."/>
            <person name="Ohji S."/>
            <person name="Ichikawa N."/>
        </authorList>
    </citation>
    <scope>NUCLEOTIDE SEQUENCE [LARGE SCALE GENOMIC DNA]</scope>
    <source>
        <strain evidence="2 3">NBRC 102082</strain>
    </source>
</reference>
<dbReference type="Proteomes" id="UP000318717">
    <property type="component" value="Unassembled WGS sequence"/>
</dbReference>
<sequence>MIQKKTSLTLLIGSTLILSGCLDDKYDYGDTGGAGGGGGGGDTGLATDFGLNLYRVDAADNETSWRQPFTMTMKDSTSDEVTVDTGPNENGNITIDNVDFHDFTTMNVAVEADVMSNATASISFSANKPVNTVRTYHGWANGDSDHINWNKGSLSFEIQPEASVDADEDTLTRATVTLRDQAGNSRSVDVTSAVIATTGAQALQEIKLPLSCFFDSTDVDPKTLQTAIEFETEGPVRYSLANVRWMANSMPDNWGAIEVQPCSNSAQIESDDITILRHATKIDGETVINGWAPNVSAVNGNVAHAQPAGSQDDWPLFVGINHNNEGHNPDNKSYFIHNVLLDDNEKVDLSQYMETGAVEFFLALNANSIEPSHESWEIAFKLDGIIPEGSTGGISSLPVGIDMSNISPGAMVYRVSIPMKDLFSVTYNAGQDNEYTKVLLNALQNVKNFVSFAQSKEDDGHHFAGLVYSIAEVKINKFGEQEKIFEEHYFGDAPADNELSENVYLYKADKPSDVKKSPFEIQIEDNNGNTAEINADGLVELDNISIETQDLAGFAPLTVTVTGEESATLRFTSEKSWNLDATYNTTQAENGVISFSIKPLVEQGTHEAMLLSMSNAIDNYITPVDISSAVAASRGSNESQQIIVPMHCFVDQGLDINSVNTALSLDITGQSSFEISDVELYANGLPDNWAVRNIQSCDNLSSQTQTDEINDVRRVMKESSGNVKYGWAPEHGVTNQAETNWGQPAGWAADHNPIFAGITHKNNSGTSYFTHPVDIDNYDTVDLAQYIENGALEFYMNSSGTRPNHDWVMRFKFDSTTPQGSTGALPTNVIDLNMQDLVQGDAVYKVSIPLKKLFVNDDGVVLLNSVQNVNKVTTFAMSPSEQDNFIGYVFRMAGVVINKNSSNVDTTIDLVHQP</sequence>
<dbReference type="InterPro" id="IPR008979">
    <property type="entry name" value="Galactose-bd-like_sf"/>
</dbReference>
<dbReference type="OrthoDB" id="5831938at2"/>
<feature type="domain" description="ExoP galactose-binding-like" evidence="1">
    <location>
        <begin position="518"/>
        <end position="680"/>
    </location>
</feature>
<dbReference type="PROSITE" id="PS51257">
    <property type="entry name" value="PROKAR_LIPOPROTEIN"/>
    <property type="match status" value="1"/>
</dbReference>
<name>A0A4Y3I079_9VIBR</name>
<evidence type="ECO:0000259" key="1">
    <source>
        <dbReference type="Pfam" id="PF18559"/>
    </source>
</evidence>
<dbReference type="InterPro" id="IPR041443">
    <property type="entry name" value="Exop_C"/>
</dbReference>
<dbReference type="RefSeq" id="WP_141346327.1">
    <property type="nucleotide sequence ID" value="NZ_BJLF01000013.1"/>
</dbReference>
<proteinExistence type="predicted"/>
<evidence type="ECO:0000313" key="2">
    <source>
        <dbReference type="EMBL" id="GEA51854.1"/>
    </source>
</evidence>
<gene>
    <name evidence="2" type="ORF">VIN01S_26580</name>
</gene>
<comment type="caution">
    <text evidence="2">The sequence shown here is derived from an EMBL/GenBank/DDBJ whole genome shotgun (WGS) entry which is preliminary data.</text>
</comment>